<dbReference type="Pfam" id="PF15918">
    <property type="entry name" value="DUF4744"/>
    <property type="match status" value="1"/>
</dbReference>
<accession>A0A6I8W275</accession>
<name>A0A6I8W275_DROPS</name>
<protein>
    <recommendedName>
        <fullName evidence="1">DUF4744 domain-containing protein</fullName>
    </recommendedName>
</protein>
<feature type="domain" description="DUF4744" evidence="1">
    <location>
        <begin position="62"/>
        <end position="111"/>
    </location>
</feature>
<sequence>MVVWLIQVHGKCQYPLIRTSPNQTLDLCFKTQNLCTLRFPPPDGVLSKHYRGAFETDRGLFQPERIVTQQNRTAPFPRSEHNKSSSSFDLAIDNYLKDFGYGNQDRNYVDF</sequence>
<dbReference type="Proteomes" id="UP000001819">
    <property type="component" value="Chromosome X"/>
</dbReference>
<evidence type="ECO:0000313" key="3">
    <source>
        <dbReference type="RefSeq" id="XP_033237456.1"/>
    </source>
</evidence>
<dbReference type="AlphaFoldDB" id="A0A6I8W275"/>
<dbReference type="InterPro" id="IPR031806">
    <property type="entry name" value="DUF4744"/>
</dbReference>
<evidence type="ECO:0000259" key="1">
    <source>
        <dbReference type="Pfam" id="PF15918"/>
    </source>
</evidence>
<dbReference type="KEGG" id="dpo:26532260"/>
<keyword evidence="2" id="KW-1185">Reference proteome</keyword>
<reference evidence="3" key="1">
    <citation type="submission" date="2025-08" db="UniProtKB">
        <authorList>
            <consortium name="RefSeq"/>
        </authorList>
    </citation>
    <scope>IDENTIFICATION</scope>
    <source>
        <strain evidence="3">MV-25-SWS-2005</strain>
        <tissue evidence="3">Whole body</tissue>
    </source>
</reference>
<dbReference type="InParanoid" id="A0A6I8W275"/>
<gene>
    <name evidence="3" type="primary">LOC26532260</name>
</gene>
<organism evidence="2 3">
    <name type="scientific">Drosophila pseudoobscura pseudoobscura</name>
    <name type="common">Fruit fly</name>
    <dbReference type="NCBI Taxonomy" id="46245"/>
    <lineage>
        <taxon>Eukaryota</taxon>
        <taxon>Metazoa</taxon>
        <taxon>Ecdysozoa</taxon>
        <taxon>Arthropoda</taxon>
        <taxon>Hexapoda</taxon>
        <taxon>Insecta</taxon>
        <taxon>Pterygota</taxon>
        <taxon>Neoptera</taxon>
        <taxon>Endopterygota</taxon>
        <taxon>Diptera</taxon>
        <taxon>Brachycera</taxon>
        <taxon>Muscomorpha</taxon>
        <taxon>Ephydroidea</taxon>
        <taxon>Drosophilidae</taxon>
        <taxon>Drosophila</taxon>
        <taxon>Sophophora</taxon>
    </lineage>
</organism>
<proteinExistence type="predicted"/>
<dbReference type="RefSeq" id="XP_033237456.1">
    <property type="nucleotide sequence ID" value="XM_033381565.1"/>
</dbReference>
<evidence type="ECO:0000313" key="2">
    <source>
        <dbReference type="Proteomes" id="UP000001819"/>
    </source>
</evidence>